<dbReference type="OrthoDB" id="5849460at2759"/>
<comment type="caution">
    <text evidence="3">The sequence shown here is derived from an EMBL/GenBank/DDBJ whole genome shotgun (WGS) entry which is preliminary data.</text>
</comment>
<protein>
    <recommendedName>
        <fullName evidence="2">DUF7808 domain-containing protein</fullName>
    </recommendedName>
</protein>
<proteinExistence type="predicted"/>
<reference evidence="3" key="1">
    <citation type="submission" date="2022-11" db="EMBL/GenBank/DDBJ databases">
        <authorList>
            <person name="Kikuchi T."/>
        </authorList>
    </citation>
    <scope>NUCLEOTIDE SEQUENCE</scope>
    <source>
        <strain evidence="3">PS1010</strain>
    </source>
</reference>
<dbReference type="PANTHER" id="PTHR34493:SF5">
    <property type="entry name" value="WSC DOMAIN-CONTAINING PROTEIN"/>
    <property type="match status" value="1"/>
</dbReference>
<feature type="domain" description="DUF7808" evidence="2">
    <location>
        <begin position="22"/>
        <end position="124"/>
    </location>
</feature>
<gene>
    <name evidence="3" type="ORF">CAMP_LOCUS941</name>
</gene>
<dbReference type="InterPro" id="IPR056710">
    <property type="entry name" value="DUF7808"/>
</dbReference>
<keyword evidence="4" id="KW-1185">Reference proteome</keyword>
<dbReference type="EMBL" id="CANHGI010000001">
    <property type="protein sequence ID" value="CAI5438304.1"/>
    <property type="molecule type" value="Genomic_DNA"/>
</dbReference>
<dbReference type="AlphaFoldDB" id="A0A9P1MSQ1"/>
<dbReference type="Proteomes" id="UP001152747">
    <property type="component" value="Unassembled WGS sequence"/>
</dbReference>
<accession>A0A9P1MSQ1</accession>
<evidence type="ECO:0000313" key="4">
    <source>
        <dbReference type="Proteomes" id="UP001152747"/>
    </source>
</evidence>
<dbReference type="Pfam" id="PF25096">
    <property type="entry name" value="DUF7808"/>
    <property type="match status" value="1"/>
</dbReference>
<name>A0A9P1MSQ1_9PELO</name>
<sequence length="182" mass="21232">MMLIFLFVFSSVISYAETQKVETRQYVCQRVSPKSSKTECRLRFGEDEEFASINDNGCFMNFDSIRNEPVELCPLQCKNHNKAVLIKTDSQCDSGVERRQSDWFMYRSPNCQNDIESSFTFECTNVAVELIENHIEPEISEEIEVQQEQGVEEAEDNDDLPDKVDTVLGFMFPEYRRIHKQQ</sequence>
<feature type="chain" id="PRO_5040178329" description="DUF7808 domain-containing protein" evidence="1">
    <location>
        <begin position="19"/>
        <end position="182"/>
    </location>
</feature>
<evidence type="ECO:0000256" key="1">
    <source>
        <dbReference type="SAM" id="SignalP"/>
    </source>
</evidence>
<organism evidence="3 4">
    <name type="scientific">Caenorhabditis angaria</name>
    <dbReference type="NCBI Taxonomy" id="860376"/>
    <lineage>
        <taxon>Eukaryota</taxon>
        <taxon>Metazoa</taxon>
        <taxon>Ecdysozoa</taxon>
        <taxon>Nematoda</taxon>
        <taxon>Chromadorea</taxon>
        <taxon>Rhabditida</taxon>
        <taxon>Rhabditina</taxon>
        <taxon>Rhabditomorpha</taxon>
        <taxon>Rhabditoidea</taxon>
        <taxon>Rhabditidae</taxon>
        <taxon>Peloderinae</taxon>
        <taxon>Caenorhabditis</taxon>
    </lineage>
</organism>
<evidence type="ECO:0000259" key="2">
    <source>
        <dbReference type="Pfam" id="PF25096"/>
    </source>
</evidence>
<keyword evidence="1" id="KW-0732">Signal</keyword>
<evidence type="ECO:0000313" key="3">
    <source>
        <dbReference type="EMBL" id="CAI5438304.1"/>
    </source>
</evidence>
<feature type="signal peptide" evidence="1">
    <location>
        <begin position="1"/>
        <end position="18"/>
    </location>
</feature>
<dbReference type="PANTHER" id="PTHR34493">
    <property type="entry name" value="PROTEIN CBG13422-RELATED"/>
    <property type="match status" value="1"/>
</dbReference>